<organism evidence="2 3">
    <name type="scientific">Clostridium boliviensis</name>
    <dbReference type="NCBI Taxonomy" id="318465"/>
    <lineage>
        <taxon>Bacteria</taxon>
        <taxon>Bacillati</taxon>
        <taxon>Bacillota</taxon>
        <taxon>Clostridia</taxon>
        <taxon>Eubacteriales</taxon>
        <taxon>Clostridiaceae</taxon>
        <taxon>Clostridium</taxon>
    </lineage>
</organism>
<dbReference type="Pfam" id="PF12724">
    <property type="entry name" value="Flavodoxin_5"/>
    <property type="match status" value="1"/>
</dbReference>
<evidence type="ECO:0000313" key="2">
    <source>
        <dbReference type="EMBL" id="MDW2800790.1"/>
    </source>
</evidence>
<accession>A0ABU4GUU6</accession>
<dbReference type="PANTHER" id="PTHR38030">
    <property type="entry name" value="PROTOPORPHYRINOGEN IX DEHYDROGENASE [MENAQUINONE]"/>
    <property type="match status" value="1"/>
</dbReference>
<gene>
    <name evidence="2" type="ORF">RZO55_24775</name>
</gene>
<reference evidence="2 3" key="1">
    <citation type="submission" date="2023-10" db="EMBL/GenBank/DDBJ databases">
        <title>A novel Glycoside Hydrolase 43-Like Enzyme from Clostrdium boliviensis is an Endo-xylanase, and a Candidate for Xylooligosaccharides Production from Different Xylan Substrates.</title>
        <authorList>
            <person name="Alvarez M.T."/>
            <person name="Rocabado-Villegas L.R."/>
            <person name="Salas-Veizaga D.M."/>
            <person name="Linares-Pasten J.A."/>
            <person name="Gudmundsdottir E.E."/>
            <person name="Hreggvidsson G.O."/>
            <person name="Adlercreutz P."/>
            <person name="Nordberg Karlsson E."/>
        </authorList>
    </citation>
    <scope>NUCLEOTIDE SEQUENCE [LARGE SCALE GENOMIC DNA]</scope>
    <source>
        <strain evidence="2 3">E-1</strain>
    </source>
</reference>
<evidence type="ECO:0000313" key="3">
    <source>
        <dbReference type="Proteomes" id="UP001276854"/>
    </source>
</evidence>
<dbReference type="Gene3D" id="3.40.50.360">
    <property type="match status" value="1"/>
</dbReference>
<feature type="domain" description="Flavodoxin" evidence="1">
    <location>
        <begin position="4"/>
        <end position="138"/>
    </location>
</feature>
<dbReference type="InterPro" id="IPR026816">
    <property type="entry name" value="Flavodoxin_dom"/>
</dbReference>
<dbReference type="InterPro" id="IPR052200">
    <property type="entry name" value="Protoporphyrinogen_IX_DH"/>
</dbReference>
<dbReference type="PANTHER" id="PTHR38030:SF2">
    <property type="entry name" value="PROTOPORPHYRINOGEN IX DEHYDROGENASE [QUINONE]"/>
    <property type="match status" value="1"/>
</dbReference>
<sequence length="163" mass="18323">MSTLIAYTTKYGFTKTCAEILAKKLEEKVDICDLRSSHPDLTKYDRVIIGGSIYAGKIRKPVMSFCSDNLNTLKDKKTGFFICGMAKEDDAQKQLESSFPKELLAVAAAKEFFGGECNYDKMNFMERFIMKKITGSDQSQSHIAEDNITRFAGLMREPVIESS</sequence>
<dbReference type="EMBL" id="JAWONS010000329">
    <property type="protein sequence ID" value="MDW2800790.1"/>
    <property type="molecule type" value="Genomic_DNA"/>
</dbReference>
<protein>
    <submittedName>
        <fullName evidence="2">Flavodoxin domain-containing protein</fullName>
    </submittedName>
</protein>
<dbReference type="RefSeq" id="WP_318066951.1">
    <property type="nucleotide sequence ID" value="NZ_JAWONS010000329.1"/>
</dbReference>
<proteinExistence type="predicted"/>
<evidence type="ECO:0000259" key="1">
    <source>
        <dbReference type="Pfam" id="PF12724"/>
    </source>
</evidence>
<dbReference type="InterPro" id="IPR029039">
    <property type="entry name" value="Flavoprotein-like_sf"/>
</dbReference>
<comment type="caution">
    <text evidence="2">The sequence shown here is derived from an EMBL/GenBank/DDBJ whole genome shotgun (WGS) entry which is preliminary data.</text>
</comment>
<dbReference type="Proteomes" id="UP001276854">
    <property type="component" value="Unassembled WGS sequence"/>
</dbReference>
<keyword evidence="3" id="KW-1185">Reference proteome</keyword>
<name>A0ABU4GUU6_9CLOT</name>
<dbReference type="SUPFAM" id="SSF52218">
    <property type="entry name" value="Flavoproteins"/>
    <property type="match status" value="1"/>
</dbReference>